<dbReference type="Proteomes" id="UP000053732">
    <property type="component" value="Unassembled WGS sequence"/>
</dbReference>
<sequence>MTFLYIFLLSFLVPALATPVPLHHRSKEHSVSVELIHLAAEKAPVIALGVGGVVLLALLLGEAISFFSFGGLGSRFNVSLSLGRMLVETLAEIVQGVLSRVVWEEKGAEPPV</sequence>
<organism evidence="3 4">
    <name type="scientific">Penicillium camemberti (strain FM 013)</name>
    <dbReference type="NCBI Taxonomy" id="1429867"/>
    <lineage>
        <taxon>Eukaryota</taxon>
        <taxon>Fungi</taxon>
        <taxon>Dikarya</taxon>
        <taxon>Ascomycota</taxon>
        <taxon>Pezizomycotina</taxon>
        <taxon>Eurotiomycetes</taxon>
        <taxon>Eurotiomycetidae</taxon>
        <taxon>Eurotiales</taxon>
        <taxon>Aspergillaceae</taxon>
        <taxon>Penicillium</taxon>
    </lineage>
</organism>
<feature type="chain" id="PRO_5005195661" evidence="2">
    <location>
        <begin position="18"/>
        <end position="112"/>
    </location>
</feature>
<keyword evidence="1" id="KW-0472">Membrane</keyword>
<accession>A0A0G4PGA5</accession>
<dbReference type="EMBL" id="HG793147">
    <property type="protein sequence ID" value="CRL25353.1"/>
    <property type="molecule type" value="Genomic_DNA"/>
</dbReference>
<keyword evidence="4" id="KW-1185">Reference proteome</keyword>
<name>A0A0G4PGA5_PENC3</name>
<gene>
    <name evidence="3" type="ORF">PCAMFM013_S014g000249</name>
</gene>
<feature type="transmembrane region" description="Helical" evidence="1">
    <location>
        <begin position="45"/>
        <end position="69"/>
    </location>
</feature>
<dbReference type="AlphaFoldDB" id="A0A0G4PGA5"/>
<feature type="signal peptide" evidence="2">
    <location>
        <begin position="1"/>
        <end position="17"/>
    </location>
</feature>
<evidence type="ECO:0000313" key="3">
    <source>
        <dbReference type="EMBL" id="CRL25353.1"/>
    </source>
</evidence>
<reference evidence="3 4" key="1">
    <citation type="journal article" date="2014" name="Nat. Commun.">
        <title>Multiple recent horizontal transfers of a large genomic region in cheese making fungi.</title>
        <authorList>
            <person name="Cheeseman K."/>
            <person name="Ropars J."/>
            <person name="Renault P."/>
            <person name="Dupont J."/>
            <person name="Gouzy J."/>
            <person name="Branca A."/>
            <person name="Abraham A.L."/>
            <person name="Ceppi M."/>
            <person name="Conseiller E."/>
            <person name="Debuchy R."/>
            <person name="Malagnac F."/>
            <person name="Goarin A."/>
            <person name="Silar P."/>
            <person name="Lacoste S."/>
            <person name="Sallet E."/>
            <person name="Bensimon A."/>
            <person name="Giraud T."/>
            <person name="Brygoo Y."/>
        </authorList>
    </citation>
    <scope>NUCLEOTIDE SEQUENCE [LARGE SCALE GENOMIC DNA]</scope>
    <source>
        <strain evidence="4">FM 013</strain>
    </source>
</reference>
<protein>
    <submittedName>
        <fullName evidence="3">Str. FM013</fullName>
    </submittedName>
</protein>
<keyword evidence="1" id="KW-0812">Transmembrane</keyword>
<proteinExistence type="predicted"/>
<evidence type="ECO:0000256" key="2">
    <source>
        <dbReference type="SAM" id="SignalP"/>
    </source>
</evidence>
<keyword evidence="1" id="KW-1133">Transmembrane helix</keyword>
<evidence type="ECO:0000313" key="4">
    <source>
        <dbReference type="Proteomes" id="UP000053732"/>
    </source>
</evidence>
<evidence type="ECO:0000256" key="1">
    <source>
        <dbReference type="SAM" id="Phobius"/>
    </source>
</evidence>
<keyword evidence="2" id="KW-0732">Signal</keyword>